<reference evidence="5" key="2">
    <citation type="submission" date="2012-11" db="EMBL/GenBank/DDBJ databases">
        <authorList>
            <person name="Kuo A."/>
            <person name="Curtis B.A."/>
            <person name="Tanifuji G."/>
            <person name="Burki F."/>
            <person name="Gruber A."/>
            <person name="Irimia M."/>
            <person name="Maruyama S."/>
            <person name="Arias M.C."/>
            <person name="Ball S.G."/>
            <person name="Gile G.H."/>
            <person name="Hirakawa Y."/>
            <person name="Hopkins J.F."/>
            <person name="Rensing S.A."/>
            <person name="Schmutz J."/>
            <person name="Symeonidi A."/>
            <person name="Elias M."/>
            <person name="Eveleigh R.J."/>
            <person name="Herman E.K."/>
            <person name="Klute M.J."/>
            <person name="Nakayama T."/>
            <person name="Obornik M."/>
            <person name="Reyes-Prieto A."/>
            <person name="Armbrust E.V."/>
            <person name="Aves S.J."/>
            <person name="Beiko R.G."/>
            <person name="Coutinho P."/>
            <person name="Dacks J.B."/>
            <person name="Durnford D.G."/>
            <person name="Fast N.M."/>
            <person name="Green B.R."/>
            <person name="Grisdale C."/>
            <person name="Hempe F."/>
            <person name="Henrissat B."/>
            <person name="Hoppner M.P."/>
            <person name="Ishida K.-I."/>
            <person name="Kim E."/>
            <person name="Koreny L."/>
            <person name="Kroth P.G."/>
            <person name="Liu Y."/>
            <person name="Malik S.-B."/>
            <person name="Maier U.G."/>
            <person name="McRose D."/>
            <person name="Mock T."/>
            <person name="Neilson J.A."/>
            <person name="Onodera N.T."/>
            <person name="Poole A.M."/>
            <person name="Pritham E.J."/>
            <person name="Richards T.A."/>
            <person name="Rocap G."/>
            <person name="Roy S.W."/>
            <person name="Sarai C."/>
            <person name="Schaack S."/>
            <person name="Shirato S."/>
            <person name="Slamovits C.H."/>
            <person name="Spencer D.F."/>
            <person name="Suzuki S."/>
            <person name="Worden A.Z."/>
            <person name="Zauner S."/>
            <person name="Barry K."/>
            <person name="Bell C."/>
            <person name="Bharti A.K."/>
            <person name="Crow J.A."/>
            <person name="Grimwood J."/>
            <person name="Kramer R."/>
            <person name="Lindquist E."/>
            <person name="Lucas S."/>
            <person name="Salamov A."/>
            <person name="McFadden G.I."/>
            <person name="Lane C.E."/>
            <person name="Keeling P.J."/>
            <person name="Gray M.W."/>
            <person name="Grigoriev I.V."/>
            <person name="Archibald J.M."/>
        </authorList>
    </citation>
    <scope>NUCLEOTIDE SEQUENCE</scope>
    <source>
        <strain evidence="5">CCMP2712</strain>
    </source>
</reference>
<dbReference type="AlphaFoldDB" id="L1JJX1"/>
<feature type="compositionally biased region" description="Basic and acidic residues" evidence="1">
    <location>
        <begin position="363"/>
        <end position="376"/>
    </location>
</feature>
<accession>L1JJX1</accession>
<sequence>MARVEVRSENVLLVKNSAFKWTITWLFCFLLLFVPAIFFLAAANQPVDSSSVRIPTWIGAVLLTFALMSFLVLLPFTIVTNTRMDKNLDSFRQEHQLLNCIPCVCYSSSEFALSEIVSIRVESFQDNFVGEGEDSQDRAQFSFGEGEDEYFESRYGMKSRSQVVVYFQQDSRPVTTFTSGTPSCLQVRSSRMTAHDIKTQLDRFLGLEVNVLEIKDGSQHPDDVSHDSLPNDLESFPRHSPLVGDEDAGQVSYLHAGVGQLDTPMGGMEVMEVPAYVRPRRRVEGLAGPEGAGRGTVQERMAYMEADTTTSLPRGSRKVEELQVAHELNLPESPVEVQRAYPKKKKHESDEERRLRKALKKQALKDETPEQREARKELKKSRKNRADAGSVAAGGQDALESLEGFEHDGEGRGGGSGNEAESSDD</sequence>
<gene>
    <name evidence="3" type="ORF">GUITHDRAFT_105995</name>
</gene>
<feature type="region of interest" description="Disordered" evidence="1">
    <location>
        <begin position="325"/>
        <end position="425"/>
    </location>
</feature>
<evidence type="ECO:0000313" key="4">
    <source>
        <dbReference type="EnsemblProtists" id="EKX48390"/>
    </source>
</evidence>
<evidence type="ECO:0000256" key="2">
    <source>
        <dbReference type="SAM" id="Phobius"/>
    </source>
</evidence>
<dbReference type="PaxDb" id="55529-EKX48390"/>
<dbReference type="Proteomes" id="UP000011087">
    <property type="component" value="Unassembled WGS sequence"/>
</dbReference>
<evidence type="ECO:0000256" key="1">
    <source>
        <dbReference type="SAM" id="MobiDB-lite"/>
    </source>
</evidence>
<dbReference type="RefSeq" id="XP_005835370.1">
    <property type="nucleotide sequence ID" value="XM_005835313.1"/>
</dbReference>
<dbReference type="GeneID" id="17305011"/>
<protein>
    <submittedName>
        <fullName evidence="3 4">Uncharacterized protein</fullName>
    </submittedName>
</protein>
<feature type="transmembrane region" description="Helical" evidence="2">
    <location>
        <begin position="21"/>
        <end position="42"/>
    </location>
</feature>
<keyword evidence="2" id="KW-0812">Transmembrane</keyword>
<evidence type="ECO:0000313" key="5">
    <source>
        <dbReference type="Proteomes" id="UP000011087"/>
    </source>
</evidence>
<evidence type="ECO:0000313" key="3">
    <source>
        <dbReference type="EMBL" id="EKX48390.1"/>
    </source>
</evidence>
<keyword evidence="5" id="KW-1185">Reference proteome</keyword>
<organism evidence="3">
    <name type="scientific">Guillardia theta (strain CCMP2712)</name>
    <name type="common">Cryptophyte</name>
    <dbReference type="NCBI Taxonomy" id="905079"/>
    <lineage>
        <taxon>Eukaryota</taxon>
        <taxon>Cryptophyceae</taxon>
        <taxon>Pyrenomonadales</taxon>
        <taxon>Geminigeraceae</taxon>
        <taxon>Guillardia</taxon>
    </lineage>
</organism>
<name>L1JJX1_GUITC</name>
<feature type="transmembrane region" description="Helical" evidence="2">
    <location>
        <begin position="54"/>
        <end position="76"/>
    </location>
</feature>
<dbReference type="EnsemblProtists" id="EKX48390">
    <property type="protein sequence ID" value="EKX48390"/>
    <property type="gene ID" value="GUITHDRAFT_105995"/>
</dbReference>
<dbReference type="HOGENOM" id="CLU_646321_0_0_1"/>
<dbReference type="EMBL" id="JH992986">
    <property type="protein sequence ID" value="EKX48390.1"/>
    <property type="molecule type" value="Genomic_DNA"/>
</dbReference>
<reference evidence="4" key="3">
    <citation type="submission" date="2015-06" db="UniProtKB">
        <authorList>
            <consortium name="EnsemblProtists"/>
        </authorList>
    </citation>
    <scope>IDENTIFICATION</scope>
</reference>
<proteinExistence type="predicted"/>
<dbReference type="KEGG" id="gtt:GUITHDRAFT_105995"/>
<keyword evidence="2" id="KW-0472">Membrane</keyword>
<reference evidence="3 5" key="1">
    <citation type="journal article" date="2012" name="Nature">
        <title>Algal genomes reveal evolutionary mosaicism and the fate of nucleomorphs.</title>
        <authorList>
            <consortium name="DOE Joint Genome Institute"/>
            <person name="Curtis B.A."/>
            <person name="Tanifuji G."/>
            <person name="Burki F."/>
            <person name="Gruber A."/>
            <person name="Irimia M."/>
            <person name="Maruyama S."/>
            <person name="Arias M.C."/>
            <person name="Ball S.G."/>
            <person name="Gile G.H."/>
            <person name="Hirakawa Y."/>
            <person name="Hopkins J.F."/>
            <person name="Kuo A."/>
            <person name="Rensing S.A."/>
            <person name="Schmutz J."/>
            <person name="Symeonidi A."/>
            <person name="Elias M."/>
            <person name="Eveleigh R.J."/>
            <person name="Herman E.K."/>
            <person name="Klute M.J."/>
            <person name="Nakayama T."/>
            <person name="Obornik M."/>
            <person name="Reyes-Prieto A."/>
            <person name="Armbrust E.V."/>
            <person name="Aves S.J."/>
            <person name="Beiko R.G."/>
            <person name="Coutinho P."/>
            <person name="Dacks J.B."/>
            <person name="Durnford D.G."/>
            <person name="Fast N.M."/>
            <person name="Green B.R."/>
            <person name="Grisdale C.J."/>
            <person name="Hempel F."/>
            <person name="Henrissat B."/>
            <person name="Hoppner M.P."/>
            <person name="Ishida K."/>
            <person name="Kim E."/>
            <person name="Koreny L."/>
            <person name="Kroth P.G."/>
            <person name="Liu Y."/>
            <person name="Malik S.B."/>
            <person name="Maier U.G."/>
            <person name="McRose D."/>
            <person name="Mock T."/>
            <person name="Neilson J.A."/>
            <person name="Onodera N.T."/>
            <person name="Poole A.M."/>
            <person name="Pritham E.J."/>
            <person name="Richards T.A."/>
            <person name="Rocap G."/>
            <person name="Roy S.W."/>
            <person name="Sarai C."/>
            <person name="Schaack S."/>
            <person name="Shirato S."/>
            <person name="Slamovits C.H."/>
            <person name="Spencer D.F."/>
            <person name="Suzuki S."/>
            <person name="Worden A.Z."/>
            <person name="Zauner S."/>
            <person name="Barry K."/>
            <person name="Bell C."/>
            <person name="Bharti A.K."/>
            <person name="Crow J.A."/>
            <person name="Grimwood J."/>
            <person name="Kramer R."/>
            <person name="Lindquist E."/>
            <person name="Lucas S."/>
            <person name="Salamov A."/>
            <person name="McFadden G.I."/>
            <person name="Lane C.E."/>
            <person name="Keeling P.J."/>
            <person name="Gray M.W."/>
            <person name="Grigoriev I.V."/>
            <person name="Archibald J.M."/>
        </authorList>
    </citation>
    <scope>NUCLEOTIDE SEQUENCE</scope>
    <source>
        <strain evidence="3 5">CCMP2712</strain>
    </source>
</reference>
<keyword evidence="2" id="KW-1133">Transmembrane helix</keyword>